<dbReference type="PANTHER" id="PTHR43156">
    <property type="entry name" value="STAGE II SPORULATION PROTEIN E-RELATED"/>
    <property type="match status" value="1"/>
</dbReference>
<dbReference type="GO" id="GO:0016791">
    <property type="term" value="F:phosphatase activity"/>
    <property type="evidence" value="ECO:0007669"/>
    <property type="project" value="TreeGrafter"/>
</dbReference>
<dbReference type="AlphaFoldDB" id="A0A432ZIZ4"/>
<evidence type="ECO:0000256" key="2">
    <source>
        <dbReference type="PROSITE-ProRule" id="PRU00169"/>
    </source>
</evidence>
<dbReference type="SUPFAM" id="SSF81606">
    <property type="entry name" value="PP2C-like"/>
    <property type="match status" value="1"/>
</dbReference>
<dbReference type="GO" id="GO:0000160">
    <property type="term" value="P:phosphorelay signal transduction system"/>
    <property type="evidence" value="ECO:0007669"/>
    <property type="project" value="InterPro"/>
</dbReference>
<evidence type="ECO:0000256" key="1">
    <source>
        <dbReference type="ARBA" id="ARBA00022801"/>
    </source>
</evidence>
<name>A0A432ZIZ4_9GAMM</name>
<dbReference type="EMBL" id="PIQF01000001">
    <property type="protein sequence ID" value="RUO77936.1"/>
    <property type="molecule type" value="Genomic_DNA"/>
</dbReference>
<comment type="caution">
    <text evidence="4">The sequence shown here is derived from an EMBL/GenBank/DDBJ whole genome shotgun (WGS) entry which is preliminary data.</text>
</comment>
<dbReference type="PROSITE" id="PS50110">
    <property type="entry name" value="RESPONSE_REGULATORY"/>
    <property type="match status" value="1"/>
</dbReference>
<keyword evidence="2" id="KW-0597">Phosphoprotein</keyword>
<dbReference type="InterPro" id="IPR001789">
    <property type="entry name" value="Sig_transdc_resp-reg_receiver"/>
</dbReference>
<dbReference type="Pfam" id="PF00072">
    <property type="entry name" value="Response_reg"/>
    <property type="match status" value="1"/>
</dbReference>
<gene>
    <name evidence="4" type="ORF">CWI81_05515</name>
</gene>
<dbReference type="InterPro" id="IPR036457">
    <property type="entry name" value="PPM-type-like_dom_sf"/>
</dbReference>
<dbReference type="Proteomes" id="UP000287908">
    <property type="component" value="Unassembled WGS sequence"/>
</dbReference>
<dbReference type="Gene3D" id="3.40.50.2300">
    <property type="match status" value="1"/>
</dbReference>
<evidence type="ECO:0000313" key="5">
    <source>
        <dbReference type="Proteomes" id="UP000287908"/>
    </source>
</evidence>
<dbReference type="InterPro" id="IPR011006">
    <property type="entry name" value="CheY-like_superfamily"/>
</dbReference>
<feature type="domain" description="Response regulatory" evidence="3">
    <location>
        <begin position="2"/>
        <end position="118"/>
    </location>
</feature>
<dbReference type="InterPro" id="IPR001932">
    <property type="entry name" value="PPM-type_phosphatase-like_dom"/>
</dbReference>
<dbReference type="Pfam" id="PF07228">
    <property type="entry name" value="SpoIIE"/>
    <property type="match status" value="1"/>
</dbReference>
<proteinExistence type="predicted"/>
<evidence type="ECO:0000313" key="4">
    <source>
        <dbReference type="EMBL" id="RUO77936.1"/>
    </source>
</evidence>
<sequence length="561" mass="63418">MKILVVDDQKANQIMLEGLLTGIGHEVCCVDNGQLALDVFEQFQPQIVLLDVMMPHMNGFETAPKLKQLSGNVHLPIIFITALDAKDTLLKCLQVGGDDFLSIPFEPVVLQAKINAHARVRELSYSLAEKNRTLNWHSNRMEREQNIVQHMLRNALRENELEQPFIQTFLRSASTFNGDLCLGKQGPFGNYYLFLGDFTGHGLAPATGTLPISQAFFGMAARGLSVSDMATEFNRRLINLLPDDMFCAGLIVEISPGGERLTCWNGGIPDAVVMNKEGHIEHYLQPRHMALGILPMQQFDSQVEHIFVRPDDFLVAFTDGVVEMEVQPGKLLGEKGFLSMLSQAWQSNGKQGFDSVREQLQDLAFRQQDQDDISLIAMQFSNESAPKLQEQVAHNHLPFTLQIDIGKAEMDRLDPVQQLVDSLGKLDALKPHKTTLYLLFAECFNNILDHNVLQLDSGLKEQLGFERYYQEREQRLNKYADFKIELVIRYDPTSKMVNFEIGSNGKRPYMTTGNADGPPKSCEEQLFGRGLQLVETFADKVEWRRQGQRLFVQYDVSRPPV</sequence>
<accession>A0A432ZIZ4</accession>
<keyword evidence="5" id="KW-1185">Reference proteome</keyword>
<keyword evidence="1" id="KW-0378">Hydrolase</keyword>
<dbReference type="RefSeq" id="WP_126784269.1">
    <property type="nucleotide sequence ID" value="NZ_PIQF01000001.1"/>
</dbReference>
<organism evidence="4 5">
    <name type="scientific">Idiomarina seosinensis</name>
    <dbReference type="NCBI Taxonomy" id="281739"/>
    <lineage>
        <taxon>Bacteria</taxon>
        <taxon>Pseudomonadati</taxon>
        <taxon>Pseudomonadota</taxon>
        <taxon>Gammaproteobacteria</taxon>
        <taxon>Alteromonadales</taxon>
        <taxon>Idiomarinaceae</taxon>
        <taxon>Idiomarina</taxon>
    </lineage>
</organism>
<dbReference type="InterPro" id="IPR052016">
    <property type="entry name" value="Bact_Sigma-Reg"/>
</dbReference>
<evidence type="ECO:0000259" key="3">
    <source>
        <dbReference type="PROSITE" id="PS50110"/>
    </source>
</evidence>
<dbReference type="SMART" id="SM00331">
    <property type="entry name" value="PP2C_SIG"/>
    <property type="match status" value="1"/>
</dbReference>
<protein>
    <recommendedName>
        <fullName evidence="3">Response regulatory domain-containing protein</fullName>
    </recommendedName>
</protein>
<dbReference type="SMART" id="SM00448">
    <property type="entry name" value="REC"/>
    <property type="match status" value="1"/>
</dbReference>
<dbReference type="Gene3D" id="3.60.40.10">
    <property type="entry name" value="PPM-type phosphatase domain"/>
    <property type="match status" value="1"/>
</dbReference>
<feature type="modified residue" description="4-aspartylphosphate" evidence="2">
    <location>
        <position position="51"/>
    </location>
</feature>
<dbReference type="OrthoDB" id="9811749at2"/>
<dbReference type="SUPFAM" id="SSF52172">
    <property type="entry name" value="CheY-like"/>
    <property type="match status" value="1"/>
</dbReference>
<reference evidence="4 5" key="1">
    <citation type="journal article" date="2011" name="Front. Microbiol.">
        <title>Genomic signatures of strain selection and enhancement in Bacillus atrophaeus var. globigii, a historical biowarfare simulant.</title>
        <authorList>
            <person name="Gibbons H.S."/>
            <person name="Broomall S.M."/>
            <person name="McNew L.A."/>
            <person name="Daligault H."/>
            <person name="Chapman C."/>
            <person name="Bruce D."/>
            <person name="Karavis M."/>
            <person name="Krepps M."/>
            <person name="McGregor P.A."/>
            <person name="Hong C."/>
            <person name="Park K.H."/>
            <person name="Akmal A."/>
            <person name="Feldman A."/>
            <person name="Lin J.S."/>
            <person name="Chang W.E."/>
            <person name="Higgs B.W."/>
            <person name="Demirev P."/>
            <person name="Lindquist J."/>
            <person name="Liem A."/>
            <person name="Fochler E."/>
            <person name="Read T.D."/>
            <person name="Tapia R."/>
            <person name="Johnson S."/>
            <person name="Bishop-Lilly K.A."/>
            <person name="Detter C."/>
            <person name="Han C."/>
            <person name="Sozhamannan S."/>
            <person name="Rosenzweig C.N."/>
            <person name="Skowronski E.W."/>
        </authorList>
    </citation>
    <scope>NUCLEOTIDE SEQUENCE [LARGE SCALE GENOMIC DNA]</scope>
    <source>
        <strain evidence="4 5">CL-SP19</strain>
    </source>
</reference>
<dbReference type="PANTHER" id="PTHR43156:SF2">
    <property type="entry name" value="STAGE II SPORULATION PROTEIN E"/>
    <property type="match status" value="1"/>
</dbReference>